<dbReference type="Gene3D" id="3.40.50.300">
    <property type="entry name" value="P-loop containing nucleotide triphosphate hydrolases"/>
    <property type="match status" value="1"/>
</dbReference>
<keyword evidence="3" id="KW-0433">Leucine-rich repeat</keyword>
<dbReference type="Proteomes" id="UP001591681">
    <property type="component" value="Unassembled WGS sequence"/>
</dbReference>
<evidence type="ECO:0000313" key="9">
    <source>
        <dbReference type="EMBL" id="KAL2086453.1"/>
    </source>
</evidence>
<dbReference type="EMBL" id="JBHFQA010000015">
    <property type="protein sequence ID" value="KAL2086453.1"/>
    <property type="molecule type" value="Genomic_DNA"/>
</dbReference>
<evidence type="ECO:0000256" key="5">
    <source>
        <dbReference type="ARBA" id="ARBA00022741"/>
    </source>
</evidence>
<dbReference type="Pfam" id="PF14484">
    <property type="entry name" value="FISNA"/>
    <property type="match status" value="1"/>
</dbReference>
<feature type="compositionally biased region" description="Low complexity" evidence="7">
    <location>
        <begin position="306"/>
        <end position="346"/>
    </location>
</feature>
<dbReference type="GO" id="GO:0005737">
    <property type="term" value="C:cytoplasm"/>
    <property type="evidence" value="ECO:0007669"/>
    <property type="project" value="UniProtKB-SubCell"/>
</dbReference>
<dbReference type="Pfam" id="PF05729">
    <property type="entry name" value="NACHT"/>
    <property type="match status" value="1"/>
</dbReference>
<dbReference type="InterPro" id="IPR001611">
    <property type="entry name" value="Leu-rich_rpt"/>
</dbReference>
<evidence type="ECO:0000256" key="2">
    <source>
        <dbReference type="ARBA" id="ARBA00022490"/>
    </source>
</evidence>
<evidence type="ECO:0000256" key="3">
    <source>
        <dbReference type="ARBA" id="ARBA00022614"/>
    </source>
</evidence>
<dbReference type="SMART" id="SM01288">
    <property type="entry name" value="FISNA"/>
    <property type="match status" value="1"/>
</dbReference>
<evidence type="ECO:0000313" key="10">
    <source>
        <dbReference type="Proteomes" id="UP001591681"/>
    </source>
</evidence>
<dbReference type="InterPro" id="IPR027417">
    <property type="entry name" value="P-loop_NTPase"/>
</dbReference>
<comment type="caution">
    <text evidence="9">The sequence shown here is derived from an EMBL/GenBank/DDBJ whole genome shotgun (WGS) entry which is preliminary data.</text>
</comment>
<proteinExistence type="predicted"/>
<keyword evidence="4" id="KW-0677">Repeat</keyword>
<evidence type="ECO:0000259" key="8">
    <source>
        <dbReference type="PROSITE" id="PS50837"/>
    </source>
</evidence>
<evidence type="ECO:0000256" key="4">
    <source>
        <dbReference type="ARBA" id="ARBA00022737"/>
    </source>
</evidence>
<evidence type="ECO:0000256" key="6">
    <source>
        <dbReference type="ARBA" id="ARBA00022840"/>
    </source>
</evidence>
<keyword evidence="10" id="KW-1185">Reference proteome</keyword>
<organism evidence="9 10">
    <name type="scientific">Coilia grayii</name>
    <name type="common">Gray's grenadier anchovy</name>
    <dbReference type="NCBI Taxonomy" id="363190"/>
    <lineage>
        <taxon>Eukaryota</taxon>
        <taxon>Metazoa</taxon>
        <taxon>Chordata</taxon>
        <taxon>Craniata</taxon>
        <taxon>Vertebrata</taxon>
        <taxon>Euteleostomi</taxon>
        <taxon>Actinopterygii</taxon>
        <taxon>Neopterygii</taxon>
        <taxon>Teleostei</taxon>
        <taxon>Clupei</taxon>
        <taxon>Clupeiformes</taxon>
        <taxon>Clupeoidei</taxon>
        <taxon>Engraulidae</taxon>
        <taxon>Coilinae</taxon>
        <taxon>Coilia</taxon>
    </lineage>
</organism>
<dbReference type="GO" id="GO:0005524">
    <property type="term" value="F:ATP binding"/>
    <property type="evidence" value="ECO:0007669"/>
    <property type="project" value="UniProtKB-KW"/>
</dbReference>
<dbReference type="Pfam" id="PF17776">
    <property type="entry name" value="NLRC4_HD2"/>
    <property type="match status" value="1"/>
</dbReference>
<sequence length="1340" mass="147404">MVAMESEVGVGGDEGAVFRALKATLALRYARVFEGSSTEGRARRLDDIYTDLLIVDECSGGALQGHEAQRMEQNLSRTRTTTHRIQFNDIFRSGPDVRRVLTLGVAGVGKTVSVHKFILDWAHGRANQDIALLLPLPFRMLNAKARSGRSLQELLRRCFPELKPLAALPCASAVAFVFDGLDESRLRLDFRKELVTDPTEPASLDVLVASLVSGHLLPAARVWVTSRPAAANRISRYFDQVTEVQGFSDEQKESYFLKRSGPAAAARIIAHVRNTNTLNVMCQLPVFCWILSVVLEEMWNREAKNTTTPSMPSETPTPTMPSETPTPSMSSETPTPSMPSETPTPSTLTEIYTRFLLYQLGRRDSEWSGCTYQRLVSLGRLALGHLEKRQLLFDAADLRACGLGGDAAESLGGDEGFSVACTQIFKEEDADLDSRLYSFLHLSIQEYLAALYTLQQRGPHRGILGRGRATFDLQRGAVERALRSEDGHLDMYLRFLLGLALERNQRLLQQRLPQLRLHAQPANRIVAHIHRTLRQPISAERTINLFHCLSELQDQSLVQEMSHWLVSGTMRADELTHTQWSALCFLLLTASHTHSHTHLDTHSQFELRNYWACHEGLRRLLPVVRNTQRALLQGCGLTEESCGLLASALSLGPAPLSLLDLSENTLLDGGVKILSAALQQSECPLHTLRLGNVGLSAEACSALVSALRSKVAHLRELDISRNYIRDSAANHIALLLKEPFRLEKLWLSDCGIQEEGGVALGMALVSNPAHLRVIDLSSNHLRDSGVKHLLTSLSDKRCRLEILRLENCSISGVSCGVLAWALSSNPAHLRELHLSSNPLQDAGAKHLQDLLTHTHTHLETLRLCDCGIRNGGVSLTVGPTPLRELDLSKNVCADPTLLHLSSALQQRLYSLNILRLSMCRFNTASCESLCRALRLNPSSLQELHLDYNLLEDAGLQLLSMVLRDRRCTLNTLGLKGCGISHRGMAALCSALKTNPSHLRVLRMNRNNLGDLGIKHLSGLLKDPLCALQQIRLRCCSIEEKGCADLASALSCNPSHLTRLDLGTNHPGDSGVKLLALALRDPRCRLERLGLVFCGIREEGWEALFSALSSNPAHIREIALQGNQPGVGGVPSNPAHIREIGLQGNQPGVGGVLHLSALLRNPLSKLHTIELSYCGLNAEACSVLVGALLSRPCWVEKLTLSHNKLGDAGANTLAALLKEPRCRINTLSLKGCGIEEAGFVALAASFRSNPAHLRDLNLSTNTPGTSGVKMLAKFLKQPLCKLEILRLNECAIMQEGCVCLLDALRSNPLHLRELHLLQINPGRVVLTCRLHRQWNLQTVMS</sequence>
<gene>
    <name evidence="9" type="ORF">ACEWY4_017512</name>
</gene>
<dbReference type="InterPro" id="IPR007111">
    <property type="entry name" value="NACHT_NTPase"/>
</dbReference>
<protein>
    <recommendedName>
        <fullName evidence="8">NACHT domain-containing protein</fullName>
    </recommendedName>
</protein>
<evidence type="ECO:0000256" key="1">
    <source>
        <dbReference type="ARBA" id="ARBA00004496"/>
    </source>
</evidence>
<dbReference type="InterPro" id="IPR041267">
    <property type="entry name" value="NLRP_HD2"/>
</dbReference>
<dbReference type="SUPFAM" id="SSF52047">
    <property type="entry name" value="RNI-like"/>
    <property type="match status" value="3"/>
</dbReference>
<name>A0ABD1JH26_9TELE</name>
<dbReference type="PANTHER" id="PTHR24106">
    <property type="entry name" value="NACHT, LRR AND CARD DOMAINS-CONTAINING"/>
    <property type="match status" value="1"/>
</dbReference>
<comment type="subcellular location">
    <subcellularLocation>
        <location evidence="1">Cytoplasm</location>
    </subcellularLocation>
</comment>
<dbReference type="PROSITE" id="PS50837">
    <property type="entry name" value="NACHT"/>
    <property type="match status" value="1"/>
</dbReference>
<dbReference type="Pfam" id="PF17779">
    <property type="entry name" value="WHD_NOD2"/>
    <property type="match status" value="1"/>
</dbReference>
<evidence type="ECO:0000256" key="7">
    <source>
        <dbReference type="SAM" id="MobiDB-lite"/>
    </source>
</evidence>
<dbReference type="Gene3D" id="3.80.10.10">
    <property type="entry name" value="Ribonuclease Inhibitor"/>
    <property type="match status" value="4"/>
</dbReference>
<dbReference type="Pfam" id="PF13516">
    <property type="entry name" value="LRR_6"/>
    <property type="match status" value="5"/>
</dbReference>
<dbReference type="SMART" id="SM00368">
    <property type="entry name" value="LRR_RI"/>
    <property type="match status" value="21"/>
</dbReference>
<keyword evidence="2" id="KW-0963">Cytoplasm</keyword>
<keyword evidence="5" id="KW-0547">Nucleotide-binding</keyword>
<dbReference type="InterPro" id="IPR051261">
    <property type="entry name" value="NLR"/>
</dbReference>
<accession>A0ABD1JH26</accession>
<keyword evidence="6" id="KW-0067">ATP-binding</keyword>
<dbReference type="InterPro" id="IPR032675">
    <property type="entry name" value="LRR_dom_sf"/>
</dbReference>
<feature type="region of interest" description="Disordered" evidence="7">
    <location>
        <begin position="304"/>
        <end position="346"/>
    </location>
</feature>
<dbReference type="InterPro" id="IPR029495">
    <property type="entry name" value="NACHT-assoc"/>
</dbReference>
<dbReference type="InterPro" id="IPR041075">
    <property type="entry name" value="NOD1/2_WH"/>
</dbReference>
<feature type="domain" description="NACHT" evidence="8">
    <location>
        <begin position="98"/>
        <end position="230"/>
    </location>
</feature>
<reference evidence="9 10" key="1">
    <citation type="submission" date="2024-09" db="EMBL/GenBank/DDBJ databases">
        <title>A chromosome-level genome assembly of Gray's grenadier anchovy, Coilia grayii.</title>
        <authorList>
            <person name="Fu Z."/>
        </authorList>
    </citation>
    <scope>NUCLEOTIDE SEQUENCE [LARGE SCALE GENOMIC DNA]</scope>
    <source>
        <strain evidence="9">G4</strain>
        <tissue evidence="9">Muscle</tissue>
    </source>
</reference>